<gene>
    <name evidence="2" type="ORF">BKP64_14835</name>
</gene>
<evidence type="ECO:0000313" key="2">
    <source>
        <dbReference type="EMBL" id="AOY89341.1"/>
    </source>
</evidence>
<evidence type="ECO:0008006" key="4">
    <source>
        <dbReference type="Google" id="ProtNLM"/>
    </source>
</evidence>
<dbReference type="KEGG" id="msq:BKP64_14835"/>
<dbReference type="PROSITE" id="PS51257">
    <property type="entry name" value="PROKAR_LIPOPROTEIN"/>
    <property type="match status" value="1"/>
</dbReference>
<evidence type="ECO:0000256" key="1">
    <source>
        <dbReference type="SAM" id="MobiDB-lite"/>
    </source>
</evidence>
<reference evidence="2 3" key="1">
    <citation type="submission" date="2016-10" db="EMBL/GenBank/DDBJ databases">
        <title>Marinobacter salinus sp. nov., a moderately halophilic bacterium isolated from a tidal flat environment.</title>
        <authorList>
            <person name="Park S.-J."/>
        </authorList>
    </citation>
    <scope>NUCLEOTIDE SEQUENCE [LARGE SCALE GENOMIC DNA]</scope>
    <source>
        <strain evidence="2 3">Hb8</strain>
    </source>
</reference>
<organism evidence="2 3">
    <name type="scientific">Marinobacter salinus</name>
    <dbReference type="NCBI Taxonomy" id="1874317"/>
    <lineage>
        <taxon>Bacteria</taxon>
        <taxon>Pseudomonadati</taxon>
        <taxon>Pseudomonadota</taxon>
        <taxon>Gammaproteobacteria</taxon>
        <taxon>Pseudomonadales</taxon>
        <taxon>Marinobacteraceae</taxon>
        <taxon>Marinobacter</taxon>
    </lineage>
</organism>
<feature type="region of interest" description="Disordered" evidence="1">
    <location>
        <begin position="313"/>
        <end position="342"/>
    </location>
</feature>
<name>A0A1D9GP95_9GAMM</name>
<dbReference type="AlphaFoldDB" id="A0A1D9GP95"/>
<dbReference type="Proteomes" id="UP000177445">
    <property type="component" value="Chromosome"/>
</dbReference>
<proteinExistence type="predicted"/>
<dbReference type="STRING" id="1874317.BKP64_14835"/>
<dbReference type="OrthoDB" id="6354562at2"/>
<sequence>MRHSCIFAAVSLAITGLSGCGMEDTGPTAFNPATDVDLTFSSFDLEDTERAPDTIAHTRFDDFYRGIEPANGDNADIGETTTDIRSHIDAFIRATPAEDGKSFSKVRNPLDLMNQVIASGEVLNFQDGRKYIADRIASGLAGTYNSRGNGAAIRFTDQAAVLENAALNDKIWIYPTLDWRYLPDGAEGGDVQEKVYRTIQYVSRSVDPEDESAQPELVSVLAGSRFGANDFVTLGYNAPEFATADYLSRTAGSIELRQDFVTDKTDTLFIKSPDKQVLDLSRHGVNEPADGSPDCLRVELDYSMQIVRIFSSDGEPSMIPAPTPDDPDKTENNPDYCSHQVDGDASISWATVAIPGRQ</sequence>
<dbReference type="EMBL" id="CP017715">
    <property type="protein sequence ID" value="AOY89341.1"/>
    <property type="molecule type" value="Genomic_DNA"/>
</dbReference>
<accession>A0A1D9GP95</accession>
<protein>
    <recommendedName>
        <fullName evidence="4">Lipoprotein</fullName>
    </recommendedName>
</protein>
<keyword evidence="3" id="KW-1185">Reference proteome</keyword>
<evidence type="ECO:0000313" key="3">
    <source>
        <dbReference type="Proteomes" id="UP000177445"/>
    </source>
</evidence>